<comment type="caution">
    <text evidence="2">The sequence shown here is derived from an EMBL/GenBank/DDBJ whole genome shotgun (WGS) entry which is preliminary data.</text>
</comment>
<accession>A0A368NUP0</accession>
<dbReference type="Proteomes" id="UP000436911">
    <property type="component" value="Unassembled WGS sequence"/>
</dbReference>
<dbReference type="EMBL" id="QUSG01000006">
    <property type="protein sequence ID" value="KAA3527099.1"/>
    <property type="molecule type" value="Genomic_DNA"/>
</dbReference>
<dbReference type="EMBL" id="WPHU01000003">
    <property type="protein sequence ID" value="MVA56445.1"/>
    <property type="molecule type" value="Genomic_DNA"/>
</dbReference>
<organism evidence="2 4">
    <name type="scientific">Agrobacterium vitis</name>
    <name type="common">Rhizobium vitis</name>
    <dbReference type="NCBI Taxonomy" id="373"/>
    <lineage>
        <taxon>Bacteria</taxon>
        <taxon>Pseudomonadati</taxon>
        <taxon>Pseudomonadota</taxon>
        <taxon>Alphaproteobacteria</taxon>
        <taxon>Hyphomicrobiales</taxon>
        <taxon>Rhizobiaceae</taxon>
        <taxon>Rhizobium/Agrobacterium group</taxon>
        <taxon>Agrobacterium</taxon>
    </lineage>
</organism>
<proteinExistence type="predicted"/>
<evidence type="ECO:0000313" key="2">
    <source>
        <dbReference type="EMBL" id="MVA56445.1"/>
    </source>
</evidence>
<reference evidence="2 4" key="2">
    <citation type="submission" date="2019-12" db="EMBL/GenBank/DDBJ databases">
        <title>Whole-genome sequencing of Allorhizobium vitis.</title>
        <authorList>
            <person name="Gan H.M."/>
            <person name="Szegedi E."/>
            <person name="Burr T."/>
            <person name="Savka M.A."/>
        </authorList>
    </citation>
    <scope>NUCLEOTIDE SEQUENCE [LARGE SCALE GENOMIC DNA]</scope>
    <source>
        <strain evidence="2 4">CG415</strain>
    </source>
</reference>
<evidence type="ECO:0000313" key="1">
    <source>
        <dbReference type="EMBL" id="KAA3527099.1"/>
    </source>
</evidence>
<protein>
    <submittedName>
        <fullName evidence="2">Uncharacterized protein</fullName>
    </submittedName>
</protein>
<evidence type="ECO:0000313" key="3">
    <source>
        <dbReference type="Proteomes" id="UP000436911"/>
    </source>
</evidence>
<reference evidence="1 3" key="1">
    <citation type="submission" date="2018-08" db="EMBL/GenBank/DDBJ databases">
        <title>Genome sequencing of Agrobacterium vitis strain ICMP 10754.</title>
        <authorList>
            <person name="Visnovsky S.B."/>
            <person name="Pitman A.R."/>
        </authorList>
    </citation>
    <scope>NUCLEOTIDE SEQUENCE [LARGE SCALE GENOMIC DNA]</scope>
    <source>
        <strain evidence="1 3">ICMP 10754</strain>
    </source>
</reference>
<sequence>MLPLNDPRWKELRHAYGDATDLPQLLQALDSSTETMTGKTELWFSLWSRLCHQGDVYTASYVAVPHIIRIAGQAKGPINSSFFQLPTAIEIARKTGIAPEIPKVYAEDYHRAISQLVEIVYLHLKEDWDQETLLAATAAQAVAKGHVAVANALLNLTDDLIAEINSGELE</sequence>
<name>A0A368NUP0_AGRVI</name>
<dbReference type="OrthoDB" id="796912at2"/>
<dbReference type="Proteomes" id="UP000440716">
    <property type="component" value="Unassembled WGS sequence"/>
</dbReference>
<evidence type="ECO:0000313" key="4">
    <source>
        <dbReference type="Proteomes" id="UP000440716"/>
    </source>
</evidence>
<gene>
    <name evidence="1" type="ORF">DXT89_13540</name>
    <name evidence="2" type="ORF">GOZ88_10000</name>
</gene>
<dbReference type="AlphaFoldDB" id="A0A368NUP0"/>